<feature type="region of interest" description="Disordered" evidence="1">
    <location>
        <begin position="1"/>
        <end position="74"/>
    </location>
</feature>
<reference evidence="2 3" key="1">
    <citation type="journal article" date="2024" name="Ann. Entomol. Soc. Am.">
        <title>Genomic analyses of the southern and eastern yellowjacket wasps (Hymenoptera: Vespidae) reveal evolutionary signatures of social life.</title>
        <authorList>
            <person name="Catto M.A."/>
            <person name="Caine P.B."/>
            <person name="Orr S.E."/>
            <person name="Hunt B.G."/>
            <person name="Goodisman M.A.D."/>
        </authorList>
    </citation>
    <scope>NUCLEOTIDE SEQUENCE [LARGE SCALE GENOMIC DNA]</scope>
    <source>
        <strain evidence="2">233</strain>
        <tissue evidence="2">Head and thorax</tissue>
    </source>
</reference>
<dbReference type="AlphaFoldDB" id="A0ABD2B723"/>
<sequence>QMRDRSTEARKGVNSSSGVHEQPTLVCLRDSNIKNSTVGGDKNGDNKKHTGRRATSLTTASNDNKGGRTFTVSSSSESCWDRVETALDTLIWASPSVLNLFQQEASQATIKIHIDE</sequence>
<feature type="non-terminal residue" evidence="2">
    <location>
        <position position="1"/>
    </location>
</feature>
<evidence type="ECO:0000313" key="3">
    <source>
        <dbReference type="Proteomes" id="UP001607302"/>
    </source>
</evidence>
<protein>
    <submittedName>
        <fullName evidence="2">Uncharacterized protein</fullName>
    </submittedName>
</protein>
<name>A0ABD2B723_VESSQ</name>
<evidence type="ECO:0000256" key="1">
    <source>
        <dbReference type="SAM" id="MobiDB-lite"/>
    </source>
</evidence>
<evidence type="ECO:0000313" key="2">
    <source>
        <dbReference type="EMBL" id="KAL2728512.1"/>
    </source>
</evidence>
<proteinExistence type="predicted"/>
<organism evidence="2 3">
    <name type="scientific">Vespula squamosa</name>
    <name type="common">Southern yellow jacket</name>
    <name type="synonym">Wasp</name>
    <dbReference type="NCBI Taxonomy" id="30214"/>
    <lineage>
        <taxon>Eukaryota</taxon>
        <taxon>Metazoa</taxon>
        <taxon>Ecdysozoa</taxon>
        <taxon>Arthropoda</taxon>
        <taxon>Hexapoda</taxon>
        <taxon>Insecta</taxon>
        <taxon>Pterygota</taxon>
        <taxon>Neoptera</taxon>
        <taxon>Endopterygota</taxon>
        <taxon>Hymenoptera</taxon>
        <taxon>Apocrita</taxon>
        <taxon>Aculeata</taxon>
        <taxon>Vespoidea</taxon>
        <taxon>Vespidae</taxon>
        <taxon>Vespinae</taxon>
        <taxon>Vespula</taxon>
    </lineage>
</organism>
<gene>
    <name evidence="2" type="ORF">V1478_006144</name>
</gene>
<comment type="caution">
    <text evidence="2">The sequence shown here is derived from an EMBL/GenBank/DDBJ whole genome shotgun (WGS) entry which is preliminary data.</text>
</comment>
<keyword evidence="3" id="KW-1185">Reference proteome</keyword>
<feature type="compositionally biased region" description="Polar residues" evidence="1">
    <location>
        <begin position="53"/>
        <end position="74"/>
    </location>
</feature>
<dbReference type="EMBL" id="JAUDFV010000132">
    <property type="protein sequence ID" value="KAL2728512.1"/>
    <property type="molecule type" value="Genomic_DNA"/>
</dbReference>
<dbReference type="Proteomes" id="UP001607302">
    <property type="component" value="Unassembled WGS sequence"/>
</dbReference>
<accession>A0ABD2B723</accession>
<feature type="compositionally biased region" description="Basic and acidic residues" evidence="1">
    <location>
        <begin position="1"/>
        <end position="11"/>
    </location>
</feature>